<dbReference type="PRINTS" id="PR01790">
    <property type="entry name" value="SMP30FAMILY"/>
</dbReference>
<evidence type="ECO:0000313" key="4">
    <source>
        <dbReference type="Proteomes" id="UP001501803"/>
    </source>
</evidence>
<dbReference type="SUPFAM" id="SSF63829">
    <property type="entry name" value="Calcium-dependent phosphotriesterase"/>
    <property type="match status" value="1"/>
</dbReference>
<comment type="caution">
    <text evidence="3">The sequence shown here is derived from an EMBL/GenBank/DDBJ whole genome shotgun (WGS) entry which is preliminary data.</text>
</comment>
<feature type="domain" description="SMP-30/Gluconolactonase/LRE-like region" evidence="2">
    <location>
        <begin position="16"/>
        <end position="257"/>
    </location>
</feature>
<dbReference type="InterPro" id="IPR005511">
    <property type="entry name" value="SMP-30"/>
</dbReference>
<organism evidence="3 4">
    <name type="scientific">Leifsonia kafniensis</name>
    <dbReference type="NCBI Taxonomy" id="475957"/>
    <lineage>
        <taxon>Bacteria</taxon>
        <taxon>Bacillati</taxon>
        <taxon>Actinomycetota</taxon>
        <taxon>Actinomycetes</taxon>
        <taxon>Micrococcales</taxon>
        <taxon>Microbacteriaceae</taxon>
        <taxon>Leifsonia</taxon>
    </lineage>
</organism>
<dbReference type="PANTHER" id="PTHR10907:SF47">
    <property type="entry name" value="REGUCALCIN"/>
    <property type="match status" value="1"/>
</dbReference>
<dbReference type="EMBL" id="BAABCN010000002">
    <property type="protein sequence ID" value="GAA3860591.1"/>
    <property type="molecule type" value="Genomic_DNA"/>
</dbReference>
<reference evidence="4" key="1">
    <citation type="journal article" date="2019" name="Int. J. Syst. Evol. Microbiol.">
        <title>The Global Catalogue of Microorganisms (GCM) 10K type strain sequencing project: providing services to taxonomists for standard genome sequencing and annotation.</title>
        <authorList>
            <consortium name="The Broad Institute Genomics Platform"/>
            <consortium name="The Broad Institute Genome Sequencing Center for Infectious Disease"/>
            <person name="Wu L."/>
            <person name="Ma J."/>
        </authorList>
    </citation>
    <scope>NUCLEOTIDE SEQUENCE [LARGE SCALE GENOMIC DNA]</scope>
    <source>
        <strain evidence="4">JCM 17021</strain>
    </source>
</reference>
<gene>
    <name evidence="3" type="ORF">GCM10022381_01280</name>
</gene>
<proteinExistence type="inferred from homology"/>
<name>A0ABP7JZR8_9MICO</name>
<dbReference type="InterPro" id="IPR013658">
    <property type="entry name" value="SGL"/>
</dbReference>
<dbReference type="RefSeq" id="WP_345061274.1">
    <property type="nucleotide sequence ID" value="NZ_BAABCN010000002.1"/>
</dbReference>
<dbReference type="Proteomes" id="UP001501803">
    <property type="component" value="Unassembled WGS sequence"/>
</dbReference>
<protein>
    <recommendedName>
        <fullName evidence="2">SMP-30/Gluconolactonase/LRE-like region domain-containing protein</fullName>
    </recommendedName>
</protein>
<evidence type="ECO:0000313" key="3">
    <source>
        <dbReference type="EMBL" id="GAA3860591.1"/>
    </source>
</evidence>
<evidence type="ECO:0000259" key="2">
    <source>
        <dbReference type="Pfam" id="PF08450"/>
    </source>
</evidence>
<dbReference type="Pfam" id="PF08450">
    <property type="entry name" value="SGL"/>
    <property type="match status" value="1"/>
</dbReference>
<evidence type="ECO:0000256" key="1">
    <source>
        <dbReference type="ARBA" id="ARBA00008853"/>
    </source>
</evidence>
<sequence length="298" mass="31437">MTEFRATPASHTSHVLAEGPVWNPATSSVLWVDVEEGSVFEGRIADGTVELTRQLDFDGRVGAAVPADDGSLLVAAHDRLVVVSSDGDRFDGPALIATGVLSRANDGACDPAGRFVVGTLALDEREGEEFLYRLEDDGSLVALDSDLTLSNGIAWSPGGTVLYSTDTIPGIIWARDYDVETGAVGARRQHLHIQDGFPDGICVDARGYLWVAIWGAGEVRSFSPAGIPSDTVRVAAPHVSSVAFVGDGLDRLLITTAARDLSAAERLVYPDAGRLFLADVQTTGTPTTPWAASALVHL</sequence>
<keyword evidence="4" id="KW-1185">Reference proteome</keyword>
<dbReference type="InterPro" id="IPR011042">
    <property type="entry name" value="6-blade_b-propeller_TolB-like"/>
</dbReference>
<dbReference type="PANTHER" id="PTHR10907">
    <property type="entry name" value="REGUCALCIN"/>
    <property type="match status" value="1"/>
</dbReference>
<accession>A0ABP7JZR8</accession>
<comment type="similarity">
    <text evidence="1">Belongs to the SMP-30/CGR1 family.</text>
</comment>
<dbReference type="Gene3D" id="2.120.10.30">
    <property type="entry name" value="TolB, C-terminal domain"/>
    <property type="match status" value="1"/>
</dbReference>